<dbReference type="EMBL" id="CP008947">
    <property type="protein sequence ID" value="AII05310.1"/>
    <property type="molecule type" value="Genomic_DNA"/>
</dbReference>
<feature type="domain" description="Glycosyltransferase 2-like" evidence="1">
    <location>
        <begin position="7"/>
        <end position="174"/>
    </location>
</feature>
<keyword evidence="2" id="KW-0808">Transferase</keyword>
<dbReference type="PANTHER" id="PTHR22916">
    <property type="entry name" value="GLYCOSYLTRANSFERASE"/>
    <property type="match status" value="1"/>
</dbReference>
<dbReference type="SUPFAM" id="SSF53448">
    <property type="entry name" value="Nucleotide-diphospho-sugar transferases"/>
    <property type="match status" value="1"/>
</dbReference>
<dbReference type="Gene3D" id="3.90.550.10">
    <property type="entry name" value="Spore Coat Polysaccharide Biosynthesis Protein SpsA, Chain A"/>
    <property type="match status" value="1"/>
</dbReference>
<dbReference type="eggNOG" id="COG1216">
    <property type="taxonomic scope" value="Bacteria"/>
</dbReference>
<gene>
    <name evidence="2" type="ORF">EP51_12055</name>
</gene>
<organism evidence="2 3">
    <name type="scientific">Rhodococcus opacus</name>
    <name type="common">Nocardia opaca</name>
    <dbReference type="NCBI Taxonomy" id="37919"/>
    <lineage>
        <taxon>Bacteria</taxon>
        <taxon>Bacillati</taxon>
        <taxon>Actinomycetota</taxon>
        <taxon>Actinomycetes</taxon>
        <taxon>Mycobacteriales</taxon>
        <taxon>Nocardiaceae</taxon>
        <taxon>Rhodococcus</taxon>
    </lineage>
</organism>
<dbReference type="InterPro" id="IPR029044">
    <property type="entry name" value="Nucleotide-diphossugar_trans"/>
</dbReference>
<sequence>MAAATVSVCVPAYNAASTLEETLRSILDQDVAVDLVVLDNASEDATQSIAQSFSDSRVRVFRNDVVLPIGANWNRAVGFSTGRLVKVVCADDVLMPGSLETQLRVMADPTIALSSAKFDVIDEDGALRESRLGIPGLEGLHTPRTLMRTIVRRGPADFGPTAAAMFRREHFDRVGGFRGDLVFPMDVDLFARVTAFGMFFGMPELVAAWRDSTFNMCSRTSTVSKLSDMLRFHHRIARDYPEFICRADVLAGDMRLMRAALQRLAVRSRTVVSRGSRLQVDC</sequence>
<dbReference type="Pfam" id="PF00535">
    <property type="entry name" value="Glycos_transf_2"/>
    <property type="match status" value="1"/>
</dbReference>
<dbReference type="RefSeq" id="WP_128639337.1">
    <property type="nucleotide sequence ID" value="NZ_CP008947.1"/>
</dbReference>
<dbReference type="InterPro" id="IPR001173">
    <property type="entry name" value="Glyco_trans_2-like"/>
</dbReference>
<reference evidence="2 3" key="1">
    <citation type="submission" date="2014-07" db="EMBL/GenBank/DDBJ databases">
        <title>Genome Sequence of Rhodococcus opacus Strain R7, a Biodegrader of Mono- and Polycyclic Aromatic Hydrocarbons.</title>
        <authorList>
            <person name="Di Gennaro P."/>
            <person name="Zampolli J."/>
            <person name="Presti I."/>
            <person name="Cappelletti M."/>
            <person name="D'Ursi P."/>
            <person name="Orro A."/>
            <person name="Mezzelani A."/>
            <person name="Milanesi L."/>
        </authorList>
    </citation>
    <scope>NUCLEOTIDE SEQUENCE [LARGE SCALE GENOMIC DNA]</scope>
    <source>
        <strain evidence="2 3">R7</strain>
    </source>
</reference>
<dbReference type="PANTHER" id="PTHR22916:SF3">
    <property type="entry name" value="UDP-GLCNAC:BETAGAL BETA-1,3-N-ACETYLGLUCOSAMINYLTRANSFERASE-LIKE PROTEIN 1"/>
    <property type="match status" value="1"/>
</dbReference>
<evidence type="ECO:0000313" key="2">
    <source>
        <dbReference type="EMBL" id="AII05310.1"/>
    </source>
</evidence>
<proteinExistence type="predicted"/>
<dbReference type="AlphaFoldDB" id="A0A076EGE5"/>
<protein>
    <submittedName>
        <fullName evidence="2">Glycosyl transferase</fullName>
    </submittedName>
</protein>
<accession>A0A076EGE5</accession>
<dbReference type="GO" id="GO:0016758">
    <property type="term" value="F:hexosyltransferase activity"/>
    <property type="evidence" value="ECO:0007669"/>
    <property type="project" value="UniProtKB-ARBA"/>
</dbReference>
<evidence type="ECO:0000313" key="3">
    <source>
        <dbReference type="Proteomes" id="UP000028488"/>
    </source>
</evidence>
<evidence type="ECO:0000259" key="1">
    <source>
        <dbReference type="Pfam" id="PF00535"/>
    </source>
</evidence>
<name>A0A076EGE5_RHOOP</name>
<dbReference type="Proteomes" id="UP000028488">
    <property type="component" value="Chromosome"/>
</dbReference>